<reference evidence="1 2" key="1">
    <citation type="submission" date="2019-06" db="EMBL/GenBank/DDBJ databases">
        <title>Whole genome shotgun sequence of Zoogloea ramigera NBRC 15342.</title>
        <authorList>
            <person name="Hosoyama A."/>
            <person name="Uohara A."/>
            <person name="Ohji S."/>
            <person name="Ichikawa N."/>
        </authorList>
    </citation>
    <scope>NUCLEOTIDE SEQUENCE [LARGE SCALE GENOMIC DNA]</scope>
    <source>
        <strain evidence="1 2">NBRC 15342</strain>
    </source>
</reference>
<dbReference type="RefSeq" id="WP_141349687.1">
    <property type="nucleotide sequence ID" value="NZ_BJNV01000010.1"/>
</dbReference>
<dbReference type="EMBL" id="BJNV01000010">
    <property type="protein sequence ID" value="GEC94799.1"/>
    <property type="molecule type" value="Genomic_DNA"/>
</dbReference>
<sequence length="204" mass="23065">MSRPCSVSQCPETAAGFGALCNRHKAIRRRHGHPEQTGVTVQELAPYRQRVRLRMEKNQGNQAWSILAQRWGVVIDAAKAQEAEALRGRAFMSHEREAGQELVKLAREVPVETLTETVLALFLMQEEQPRRFKSDAAFDAQLARRARALTDTNAGTYWDDKAKRTKRVYRDVAPRTLAVIAEHIKAAFGVAGLYVARLEQRENE</sequence>
<proteinExistence type="predicted"/>
<dbReference type="OrthoDB" id="9181598at2"/>
<protein>
    <submittedName>
        <fullName evidence="1">Uncharacterized protein</fullName>
    </submittedName>
</protein>
<evidence type="ECO:0000313" key="1">
    <source>
        <dbReference type="EMBL" id="GEC94799.1"/>
    </source>
</evidence>
<dbReference type="AlphaFoldDB" id="A0A4Y4CSL9"/>
<evidence type="ECO:0000313" key="2">
    <source>
        <dbReference type="Proteomes" id="UP000318422"/>
    </source>
</evidence>
<keyword evidence="2" id="KW-1185">Reference proteome</keyword>
<dbReference type="Proteomes" id="UP000318422">
    <property type="component" value="Unassembled WGS sequence"/>
</dbReference>
<gene>
    <name evidence="1" type="ORF">ZRA01_08720</name>
</gene>
<organism evidence="1 2">
    <name type="scientific">Zoogloea ramigera</name>
    <dbReference type="NCBI Taxonomy" id="350"/>
    <lineage>
        <taxon>Bacteria</taxon>
        <taxon>Pseudomonadati</taxon>
        <taxon>Pseudomonadota</taxon>
        <taxon>Betaproteobacteria</taxon>
        <taxon>Rhodocyclales</taxon>
        <taxon>Zoogloeaceae</taxon>
        <taxon>Zoogloea</taxon>
    </lineage>
</organism>
<comment type="caution">
    <text evidence="1">The sequence shown here is derived from an EMBL/GenBank/DDBJ whole genome shotgun (WGS) entry which is preliminary data.</text>
</comment>
<accession>A0A4Y4CSL9</accession>
<name>A0A4Y4CSL9_ZOORA</name>